<dbReference type="Gene3D" id="1.20.120.1630">
    <property type="match status" value="1"/>
</dbReference>
<evidence type="ECO:0000256" key="1">
    <source>
        <dbReference type="ARBA" id="ARBA00004127"/>
    </source>
</evidence>
<keyword evidence="6" id="KW-0489">Methyltransferase</keyword>
<dbReference type="Proteomes" id="UP001266357">
    <property type="component" value="Unassembled WGS sequence"/>
</dbReference>
<evidence type="ECO:0000313" key="6">
    <source>
        <dbReference type="EMBL" id="MDT0603853.1"/>
    </source>
</evidence>
<dbReference type="EC" id="2.1.1.334" evidence="6"/>
<sequence length="153" mass="17528">MTTLTLKIPPLLLVLIFATLMWLCQLALPLTLYDRNIAQPLMVLFVLIGGTIILTGAFAFKQAQTTVNPTKPETTTALVTNGIYQYTRNPMYLGMLCCLLGWGFYLANPMTILLILGFIFYINHFQIKPEEQMLTQLFHQEFIDYCASVRRWL</sequence>
<reference evidence="6 7" key="1">
    <citation type="submission" date="2023-09" db="EMBL/GenBank/DDBJ databases">
        <authorList>
            <person name="Rey-Velasco X."/>
        </authorList>
    </citation>
    <scope>NUCLEOTIDE SEQUENCE [LARGE SCALE GENOMIC DNA]</scope>
    <source>
        <strain evidence="6 7">W431</strain>
    </source>
</reference>
<comment type="caution">
    <text evidence="6">The sequence shown here is derived from an EMBL/GenBank/DDBJ whole genome shotgun (WGS) entry which is preliminary data.</text>
</comment>
<dbReference type="InterPro" id="IPR007318">
    <property type="entry name" value="Phopholipid_MeTrfase"/>
</dbReference>
<dbReference type="EC" id="2.1.1.100" evidence="6"/>
<evidence type="ECO:0000313" key="7">
    <source>
        <dbReference type="Proteomes" id="UP001266357"/>
    </source>
</evidence>
<keyword evidence="4 5" id="KW-0472">Membrane</keyword>
<feature type="transmembrane region" description="Helical" evidence="5">
    <location>
        <begin position="92"/>
        <end position="122"/>
    </location>
</feature>
<keyword evidence="2 5" id="KW-0812">Transmembrane</keyword>
<dbReference type="PANTHER" id="PTHR12714:SF24">
    <property type="entry name" value="SLR1182 PROTEIN"/>
    <property type="match status" value="1"/>
</dbReference>
<keyword evidence="6" id="KW-0808">Transferase</keyword>
<keyword evidence="7" id="KW-1185">Reference proteome</keyword>
<dbReference type="GO" id="GO:0004671">
    <property type="term" value="F:protein C-terminal S-isoprenylcysteine carboxyl O-methyltransferase activity"/>
    <property type="evidence" value="ECO:0007669"/>
    <property type="project" value="UniProtKB-EC"/>
</dbReference>
<name>A0ABU3A413_9GAMM</name>
<dbReference type="RefSeq" id="WP_311580897.1">
    <property type="nucleotide sequence ID" value="NZ_JAVRIF010000004.1"/>
</dbReference>
<dbReference type="Pfam" id="PF04191">
    <property type="entry name" value="PEMT"/>
    <property type="match status" value="1"/>
</dbReference>
<feature type="transmembrane region" description="Helical" evidence="5">
    <location>
        <begin position="40"/>
        <end position="60"/>
    </location>
</feature>
<accession>A0ABU3A413</accession>
<comment type="subcellular location">
    <subcellularLocation>
        <location evidence="1">Endomembrane system</location>
        <topology evidence="1">Multi-pass membrane protein</topology>
    </subcellularLocation>
</comment>
<feature type="transmembrane region" description="Helical" evidence="5">
    <location>
        <begin position="12"/>
        <end position="33"/>
    </location>
</feature>
<evidence type="ECO:0000256" key="4">
    <source>
        <dbReference type="ARBA" id="ARBA00023136"/>
    </source>
</evidence>
<protein>
    <submittedName>
        <fullName evidence="6">Isoprenylcysteine carboxylmethyltransferase family protein</fullName>
        <ecNumber evidence="6">2.1.1.100</ecNumber>
        <ecNumber evidence="6">2.1.1.334</ecNumber>
    </submittedName>
</protein>
<evidence type="ECO:0000256" key="2">
    <source>
        <dbReference type="ARBA" id="ARBA00022692"/>
    </source>
</evidence>
<evidence type="ECO:0000256" key="3">
    <source>
        <dbReference type="ARBA" id="ARBA00022989"/>
    </source>
</evidence>
<dbReference type="GO" id="GO:0032259">
    <property type="term" value="P:methylation"/>
    <property type="evidence" value="ECO:0007669"/>
    <property type="project" value="UniProtKB-KW"/>
</dbReference>
<gene>
    <name evidence="6" type="ORF">RM573_09630</name>
</gene>
<organism evidence="6 7">
    <name type="scientific">Thalassotalea castellviae</name>
    <dbReference type="NCBI Taxonomy" id="3075612"/>
    <lineage>
        <taxon>Bacteria</taxon>
        <taxon>Pseudomonadati</taxon>
        <taxon>Pseudomonadota</taxon>
        <taxon>Gammaproteobacteria</taxon>
        <taxon>Alteromonadales</taxon>
        <taxon>Colwelliaceae</taxon>
        <taxon>Thalassotalea</taxon>
    </lineage>
</organism>
<proteinExistence type="predicted"/>
<evidence type="ECO:0000256" key="5">
    <source>
        <dbReference type="SAM" id="Phobius"/>
    </source>
</evidence>
<dbReference type="EMBL" id="JAVRIF010000004">
    <property type="protein sequence ID" value="MDT0603853.1"/>
    <property type="molecule type" value="Genomic_DNA"/>
</dbReference>
<dbReference type="PANTHER" id="PTHR12714">
    <property type="entry name" value="PROTEIN-S ISOPRENYLCYSTEINE O-METHYLTRANSFERASE"/>
    <property type="match status" value="1"/>
</dbReference>
<keyword evidence="3 5" id="KW-1133">Transmembrane helix</keyword>